<sequence>MDWFVWIVWIITWQSNCEM</sequence>
<accession>A0AAF5Q0R9</accession>
<protein>
    <submittedName>
        <fullName evidence="2">Uncharacterized protein</fullName>
    </submittedName>
</protein>
<dbReference type="WBParaSite" id="mrna-Wban_08435">
    <property type="protein sequence ID" value="mrna-Wban_08435"/>
    <property type="gene ID" value="Wban_08435"/>
</dbReference>
<evidence type="ECO:0000313" key="1">
    <source>
        <dbReference type="Proteomes" id="UP000093561"/>
    </source>
</evidence>
<proteinExistence type="predicted"/>
<reference evidence="2" key="3">
    <citation type="submission" date="2024-02" db="UniProtKB">
        <authorList>
            <consortium name="WormBaseParasite"/>
        </authorList>
    </citation>
    <scope>IDENTIFICATION</scope>
    <source>
        <strain evidence="2">pt0022</strain>
    </source>
</reference>
<dbReference type="Proteomes" id="UP000093561">
    <property type="component" value="Unassembled WGS sequence"/>
</dbReference>
<organism evidence="1 2">
    <name type="scientific">Wuchereria bancrofti</name>
    <dbReference type="NCBI Taxonomy" id="6293"/>
    <lineage>
        <taxon>Eukaryota</taxon>
        <taxon>Metazoa</taxon>
        <taxon>Ecdysozoa</taxon>
        <taxon>Nematoda</taxon>
        <taxon>Chromadorea</taxon>
        <taxon>Rhabditida</taxon>
        <taxon>Spirurina</taxon>
        <taxon>Spiruromorpha</taxon>
        <taxon>Filarioidea</taxon>
        <taxon>Onchocercidae</taxon>
        <taxon>Wuchereria</taxon>
    </lineage>
</organism>
<reference evidence="1" key="2">
    <citation type="journal article" date="2016" name="Mol. Ecol.">
        <title>Population genomics of the filarial nematode parasite Wuchereria bancrofti from mosquitoes.</title>
        <authorList>
            <person name="Small S.T."/>
            <person name="Reimer L.J."/>
            <person name="Tisch D.J."/>
            <person name="King C.L."/>
            <person name="Christensen B.M."/>
            <person name="Siba P.M."/>
            <person name="Kazura J.W."/>
            <person name="Serre D."/>
            <person name="Zimmerman P.A."/>
        </authorList>
    </citation>
    <scope>NUCLEOTIDE SEQUENCE</scope>
    <source>
        <strain evidence="1">pt0022</strain>
    </source>
</reference>
<dbReference type="AlphaFoldDB" id="A0AAF5Q0R9"/>
<evidence type="ECO:0000313" key="2">
    <source>
        <dbReference type="WBParaSite" id="mrna-Wban_08435"/>
    </source>
</evidence>
<reference evidence="1" key="1">
    <citation type="submission" date="2015-03" db="EMBL/GenBank/DDBJ databases">
        <title>Wuchereria bancrofti Genome Sequencing Papua New Guinea Strain.</title>
        <authorList>
            <person name="Small S.T."/>
            <person name="Serre D."/>
            <person name="Zimmerman P.A."/>
        </authorList>
    </citation>
    <scope>NUCLEOTIDE SEQUENCE [LARGE SCALE GENOMIC DNA]</scope>
    <source>
        <strain evidence="1">pt0022</strain>
    </source>
</reference>
<name>A0AAF5Q0R9_WUCBA</name>